<keyword evidence="4" id="KW-1185">Reference proteome</keyword>
<dbReference type="SUPFAM" id="SSF53098">
    <property type="entry name" value="Ribonuclease H-like"/>
    <property type="match status" value="1"/>
</dbReference>
<keyword evidence="1" id="KW-0233">DNA recombination</keyword>
<feature type="domain" description="Integrase catalytic" evidence="2">
    <location>
        <begin position="135"/>
        <end position="221"/>
    </location>
</feature>
<comment type="caution">
    <text evidence="3">The sequence shown here is derived from an EMBL/GenBank/DDBJ whole genome shotgun (WGS) entry which is preliminary data.</text>
</comment>
<organism evidence="3 4">
    <name type="scientific">Photobacterium leiognathi</name>
    <dbReference type="NCBI Taxonomy" id="553611"/>
    <lineage>
        <taxon>Bacteria</taxon>
        <taxon>Pseudomonadati</taxon>
        <taxon>Pseudomonadota</taxon>
        <taxon>Gammaproteobacteria</taxon>
        <taxon>Vibrionales</taxon>
        <taxon>Vibrionaceae</taxon>
        <taxon>Photobacterium</taxon>
    </lineage>
</organism>
<evidence type="ECO:0000313" key="3">
    <source>
        <dbReference type="EMBL" id="PSV74885.1"/>
    </source>
</evidence>
<protein>
    <submittedName>
        <fullName evidence="3">IS30 family transposase</fullName>
    </submittedName>
</protein>
<evidence type="ECO:0000313" key="4">
    <source>
        <dbReference type="Proteomes" id="UP000241566"/>
    </source>
</evidence>
<dbReference type="PROSITE" id="PS50994">
    <property type="entry name" value="INTEGRASE"/>
    <property type="match status" value="1"/>
</dbReference>
<dbReference type="EMBL" id="PYOI01000074">
    <property type="protein sequence ID" value="PSV74885.1"/>
    <property type="molecule type" value="Genomic_DNA"/>
</dbReference>
<dbReference type="InterPro" id="IPR051917">
    <property type="entry name" value="Transposase-Integrase"/>
</dbReference>
<dbReference type="InterPro" id="IPR001584">
    <property type="entry name" value="Integrase_cat-core"/>
</dbReference>
<dbReference type="InterPro" id="IPR053392">
    <property type="entry name" value="Transposase_IS30-like"/>
</dbReference>
<proteinExistence type="predicted"/>
<dbReference type="NCBIfam" id="NF033563">
    <property type="entry name" value="transpos_IS30"/>
    <property type="match status" value="1"/>
</dbReference>
<sequence>MNYQQLTEGQRYQIFTLLAEGYSQSAIAKRLSVHRSTICRALKRNSDNSHYWPDRDNMLSYQRRSQASKYRISQDTIWFVEMVLGWDWSPEWIYQHIARNKAQGGLLYKHLRQGHKRYRRGKHTLRKPIVNSVSIDERPAIVDTRERLGDWEADTVLGKQGTGVLVTLAERKSKLYLVKRVHSKEADVVKDAIIEMLMPYKAYVHTITFDNGGEFAGHESI</sequence>
<gene>
    <name evidence="3" type="ORF">CTM94_21110</name>
</gene>
<evidence type="ECO:0000256" key="1">
    <source>
        <dbReference type="ARBA" id="ARBA00023172"/>
    </source>
</evidence>
<dbReference type="InterPro" id="IPR025246">
    <property type="entry name" value="IS30-like_HTH"/>
</dbReference>
<dbReference type="Gene3D" id="1.10.10.60">
    <property type="entry name" value="Homeodomain-like"/>
    <property type="match status" value="1"/>
</dbReference>
<accession>A0ABX5G9T8</accession>
<dbReference type="Pfam" id="PF13936">
    <property type="entry name" value="HTH_38"/>
    <property type="match status" value="1"/>
</dbReference>
<dbReference type="PANTHER" id="PTHR10948:SF23">
    <property type="entry name" value="TRANSPOSASE INSI FOR INSERTION SEQUENCE ELEMENT IS30A-RELATED"/>
    <property type="match status" value="1"/>
</dbReference>
<dbReference type="SUPFAM" id="SSF46689">
    <property type="entry name" value="Homeodomain-like"/>
    <property type="match status" value="1"/>
</dbReference>
<dbReference type="InterPro" id="IPR012337">
    <property type="entry name" value="RNaseH-like_sf"/>
</dbReference>
<evidence type="ECO:0000259" key="2">
    <source>
        <dbReference type="PROSITE" id="PS50994"/>
    </source>
</evidence>
<reference evidence="3 4" key="1">
    <citation type="submission" date="2018-01" db="EMBL/GenBank/DDBJ databases">
        <title>Whole genome sequencing of Histamine producing bacteria.</title>
        <authorList>
            <person name="Butler K."/>
        </authorList>
    </citation>
    <scope>NUCLEOTIDE SEQUENCE [LARGE SCALE GENOMIC DNA]</scope>
    <source>
        <strain evidence="3 4">ATCC 25521</strain>
    </source>
</reference>
<dbReference type="Proteomes" id="UP000241566">
    <property type="component" value="Unassembled WGS sequence"/>
</dbReference>
<name>A0ABX5G9T8_PHOLE</name>
<dbReference type="InterPro" id="IPR009057">
    <property type="entry name" value="Homeodomain-like_sf"/>
</dbReference>
<dbReference type="PANTHER" id="PTHR10948">
    <property type="entry name" value="TRANSPOSASE"/>
    <property type="match status" value="1"/>
</dbReference>